<gene>
    <name evidence="11" type="ORF">IEQ34_021566</name>
</gene>
<dbReference type="GO" id="GO:0016020">
    <property type="term" value="C:membrane"/>
    <property type="evidence" value="ECO:0007669"/>
    <property type="project" value="UniProtKB-SubCell"/>
</dbReference>
<keyword evidence="5" id="KW-0862">Zinc</keyword>
<dbReference type="PANTHER" id="PTHR46539:SF9">
    <property type="entry name" value="RING-H2 FINGER PROTEIN ATL56"/>
    <property type="match status" value="1"/>
</dbReference>
<evidence type="ECO:0000256" key="2">
    <source>
        <dbReference type="ARBA" id="ARBA00022692"/>
    </source>
</evidence>
<evidence type="ECO:0000259" key="10">
    <source>
        <dbReference type="PROSITE" id="PS50089"/>
    </source>
</evidence>
<evidence type="ECO:0000256" key="7">
    <source>
        <dbReference type="ARBA" id="ARBA00023136"/>
    </source>
</evidence>
<sequence>MTSEDGDESMALLDCHRPFEGLSSPPVKPKGGAWLLSFLLRAVVMAVALALFFIFAGIAVFFLLLLCLIGRILRRRRRLFEAMVGPPALESYGLSPEELRCLPCFSYSGRPEAQDCAVCLEEFREGCWCRALPGCNHVFHRLCVDRWLEKSPLCPICRCSNVASVVSSSFASVSANDIESSPSEPTAIQIRSSNFLISQIRVLSIINFFQSGFFMFYLLKINF</sequence>
<dbReference type="SMART" id="SM00184">
    <property type="entry name" value="RING"/>
    <property type="match status" value="1"/>
</dbReference>
<organism evidence="11 12">
    <name type="scientific">Dendrobium chrysotoxum</name>
    <name type="common">Orchid</name>
    <dbReference type="NCBI Taxonomy" id="161865"/>
    <lineage>
        <taxon>Eukaryota</taxon>
        <taxon>Viridiplantae</taxon>
        <taxon>Streptophyta</taxon>
        <taxon>Embryophyta</taxon>
        <taxon>Tracheophyta</taxon>
        <taxon>Spermatophyta</taxon>
        <taxon>Magnoliopsida</taxon>
        <taxon>Liliopsida</taxon>
        <taxon>Asparagales</taxon>
        <taxon>Orchidaceae</taxon>
        <taxon>Epidendroideae</taxon>
        <taxon>Malaxideae</taxon>
        <taxon>Dendrobiinae</taxon>
        <taxon>Dendrobium</taxon>
    </lineage>
</organism>
<evidence type="ECO:0000256" key="8">
    <source>
        <dbReference type="PROSITE-ProRule" id="PRU00175"/>
    </source>
</evidence>
<feature type="transmembrane region" description="Helical" evidence="9">
    <location>
        <begin position="200"/>
        <end position="219"/>
    </location>
</feature>
<evidence type="ECO:0000256" key="6">
    <source>
        <dbReference type="ARBA" id="ARBA00022989"/>
    </source>
</evidence>
<keyword evidence="7 9" id="KW-0472">Membrane</keyword>
<feature type="domain" description="RING-type" evidence="10">
    <location>
        <begin position="116"/>
        <end position="158"/>
    </location>
</feature>
<dbReference type="Pfam" id="PF13639">
    <property type="entry name" value="zf-RING_2"/>
    <property type="match status" value="1"/>
</dbReference>
<keyword evidence="4 8" id="KW-0863">Zinc-finger</keyword>
<evidence type="ECO:0000256" key="1">
    <source>
        <dbReference type="ARBA" id="ARBA00004370"/>
    </source>
</evidence>
<keyword evidence="6 9" id="KW-1133">Transmembrane helix</keyword>
<comment type="caution">
    <text evidence="11">The sequence shown here is derived from an EMBL/GenBank/DDBJ whole genome shotgun (WGS) entry which is preliminary data.</text>
</comment>
<dbReference type="EMBL" id="JAGFBR010000018">
    <property type="protein sequence ID" value="KAH0450874.1"/>
    <property type="molecule type" value="Genomic_DNA"/>
</dbReference>
<name>A0AAV7G5H8_DENCH</name>
<dbReference type="PROSITE" id="PS50089">
    <property type="entry name" value="ZF_RING_2"/>
    <property type="match status" value="1"/>
</dbReference>
<dbReference type="AlphaFoldDB" id="A0AAV7G5H8"/>
<dbReference type="CDD" id="cd16454">
    <property type="entry name" value="RING-H2_PA-TM-RING"/>
    <property type="match status" value="1"/>
</dbReference>
<comment type="subcellular location">
    <subcellularLocation>
        <location evidence="1">Membrane</location>
    </subcellularLocation>
</comment>
<dbReference type="InterPro" id="IPR001841">
    <property type="entry name" value="Znf_RING"/>
</dbReference>
<evidence type="ECO:0000256" key="9">
    <source>
        <dbReference type="SAM" id="Phobius"/>
    </source>
</evidence>
<evidence type="ECO:0000313" key="11">
    <source>
        <dbReference type="EMBL" id="KAH0450874.1"/>
    </source>
</evidence>
<evidence type="ECO:0000256" key="4">
    <source>
        <dbReference type="ARBA" id="ARBA00022771"/>
    </source>
</evidence>
<reference evidence="11 12" key="1">
    <citation type="journal article" date="2021" name="Hortic Res">
        <title>Chromosome-scale assembly of the Dendrobium chrysotoxum genome enhances the understanding of orchid evolution.</title>
        <authorList>
            <person name="Zhang Y."/>
            <person name="Zhang G.Q."/>
            <person name="Zhang D."/>
            <person name="Liu X.D."/>
            <person name="Xu X.Y."/>
            <person name="Sun W.H."/>
            <person name="Yu X."/>
            <person name="Zhu X."/>
            <person name="Wang Z.W."/>
            <person name="Zhao X."/>
            <person name="Zhong W.Y."/>
            <person name="Chen H."/>
            <person name="Yin W.L."/>
            <person name="Huang T."/>
            <person name="Niu S.C."/>
            <person name="Liu Z.J."/>
        </authorList>
    </citation>
    <scope>NUCLEOTIDE SEQUENCE [LARGE SCALE GENOMIC DNA]</scope>
    <source>
        <strain evidence="11">Lindl</strain>
    </source>
</reference>
<keyword evidence="2 9" id="KW-0812">Transmembrane</keyword>
<accession>A0AAV7G5H8</accession>
<keyword evidence="3" id="KW-0479">Metal-binding</keyword>
<feature type="transmembrane region" description="Helical" evidence="9">
    <location>
        <begin position="38"/>
        <end position="69"/>
    </location>
</feature>
<evidence type="ECO:0000256" key="5">
    <source>
        <dbReference type="ARBA" id="ARBA00022833"/>
    </source>
</evidence>
<proteinExistence type="predicted"/>
<evidence type="ECO:0000256" key="3">
    <source>
        <dbReference type="ARBA" id="ARBA00022723"/>
    </source>
</evidence>
<dbReference type="SUPFAM" id="SSF57850">
    <property type="entry name" value="RING/U-box"/>
    <property type="match status" value="1"/>
</dbReference>
<protein>
    <recommendedName>
        <fullName evidence="10">RING-type domain-containing protein</fullName>
    </recommendedName>
</protein>
<dbReference type="PANTHER" id="PTHR46539">
    <property type="entry name" value="E3 UBIQUITIN-PROTEIN LIGASE ATL42"/>
    <property type="match status" value="1"/>
</dbReference>
<keyword evidence="12" id="KW-1185">Reference proteome</keyword>
<dbReference type="Proteomes" id="UP000775213">
    <property type="component" value="Unassembled WGS sequence"/>
</dbReference>
<dbReference type="InterPro" id="IPR013083">
    <property type="entry name" value="Znf_RING/FYVE/PHD"/>
</dbReference>
<dbReference type="GO" id="GO:0008270">
    <property type="term" value="F:zinc ion binding"/>
    <property type="evidence" value="ECO:0007669"/>
    <property type="project" value="UniProtKB-KW"/>
</dbReference>
<dbReference type="Gene3D" id="3.30.40.10">
    <property type="entry name" value="Zinc/RING finger domain, C3HC4 (zinc finger)"/>
    <property type="match status" value="1"/>
</dbReference>
<evidence type="ECO:0000313" key="12">
    <source>
        <dbReference type="Proteomes" id="UP000775213"/>
    </source>
</evidence>